<dbReference type="KEGG" id="vg:80539391"/>
<proteinExistence type="predicted"/>
<dbReference type="InterPro" id="IPR022048">
    <property type="entry name" value="Envelope_fusion-like"/>
</dbReference>
<evidence type="ECO:0000313" key="3">
    <source>
        <dbReference type="Proteomes" id="UP000829694"/>
    </source>
</evidence>
<keyword evidence="1" id="KW-0472">Membrane</keyword>
<dbReference type="GeneID" id="80539391"/>
<name>A0AAE7MLA9_9BBAC</name>
<reference evidence="2" key="1">
    <citation type="journal article" date="2020" name="Viruses">
        <title>Genome Analysis of a Novel Clade b Betabaculovirus Isolated from the Legume Pest Matsumuraeses phaseoli (Lepidoptera: Tortricidae).</title>
        <authorList>
            <person name="Shu R."/>
            <person name="Meng Q."/>
            <person name="Miao L."/>
            <person name="Liang H."/>
            <person name="Chen J."/>
            <person name="Xu Y."/>
            <person name="Cheng L."/>
            <person name="Jin W."/>
            <person name="Qin Q."/>
            <person name="Zhang H."/>
        </authorList>
    </citation>
    <scope>NUCLEOTIDE SEQUENCE</scope>
    <source>
        <strain evidence="2">IOZ01</strain>
    </source>
</reference>
<protein>
    <submittedName>
        <fullName evidence="2">F protein</fullName>
    </submittedName>
</protein>
<keyword evidence="1" id="KW-0812">Transmembrane</keyword>
<dbReference type="RefSeq" id="YP_010800745.1">
    <property type="nucleotide sequence ID" value="NC_076905.1"/>
</dbReference>
<accession>A0AAE7MLA9</accession>
<organism evidence="2 3">
    <name type="scientific">Matsumuraeses phaseoli granulovirus</name>
    <dbReference type="NCBI Taxonomy" id="2760664"/>
    <lineage>
        <taxon>Viruses</taxon>
        <taxon>Viruses incertae sedis</taxon>
        <taxon>Naldaviricetes</taxon>
        <taxon>Lefavirales</taxon>
        <taxon>Baculoviridae</taxon>
        <taxon>Betabaculovirus</taxon>
        <taxon>Betabaculovirus maphaseoli</taxon>
    </lineage>
</organism>
<dbReference type="EMBL" id="MT844067">
    <property type="protein sequence ID" value="QOD39990.1"/>
    <property type="molecule type" value="Genomic_DNA"/>
</dbReference>
<keyword evidence="1" id="KW-1133">Transmembrane helix</keyword>
<evidence type="ECO:0000256" key="1">
    <source>
        <dbReference type="SAM" id="Phobius"/>
    </source>
</evidence>
<gene>
    <name evidence="2" type="primary">F</name>
    <name evidence="2" type="ORF">H4Q86_027</name>
</gene>
<evidence type="ECO:0000313" key="2">
    <source>
        <dbReference type="EMBL" id="QOD39990.1"/>
    </source>
</evidence>
<feature type="transmembrane region" description="Helical" evidence="1">
    <location>
        <begin position="550"/>
        <end position="567"/>
    </location>
</feature>
<keyword evidence="3" id="KW-1185">Reference proteome</keyword>
<dbReference type="Pfam" id="PF12259">
    <property type="entry name" value="Baculo_F"/>
    <property type="match status" value="1"/>
</dbReference>
<sequence>MWLLIITTFIPLCSCTNNYVNVVAINKTGFHYEFQNTVAFVVNTWSFVLNIEYVVLKDRLMQLHNMSDTLLFNLQEGKELSNCTYTDGGGYKRELDYVINRKIANLYETHDSIDYLLIHKKLTKHNRKKRGLFGGRLNFMGRFYKYTIGLMDDNDAALLYEVAEHANNTDYRVKMLTNQTLNIAQYLNSIRHTLEEKVNCKYLERQLVYIKDNLEEIETTYFKILTGIQMALYSKRISSHIIKPRTLLTEMISVDSYRWDKESEWAVKPTFEQMHIIMQLLQCNVFINPKNELMFVIQVPRIDKTKYELYKPISVPDCDKNNICKYIAPKSQYIGFEKKFESKHYVRLEDISTCSSIDNLTLCYGSVTSKKIEYSHDCDVKLFKGSRRDNCAVHATKFYNEIFYSLNDVNRWLFMVGDKPIHAELNCGSGSYDQRITLQGTGLLTLLQYCKMRTSRSILTSKHIPNYWSEDFKVVHFDFLPFTVPAKYNLGDKIIKSLDYDTLNDVTSNLKQLINQEIDSKSISAIEDDDNSNAYWYANFFGNWWWELKFIVYVICVFVLLFIVFYVKRMCCGYHSVGPGMTTILPVLSPKYG</sequence>
<dbReference type="Proteomes" id="UP000829694">
    <property type="component" value="Segment"/>
</dbReference>